<dbReference type="STRING" id="93625.A0A409VND5"/>
<keyword evidence="10" id="KW-1185">Reference proteome</keyword>
<dbReference type="AlphaFoldDB" id="A0A409VND5"/>
<accession>A0A409VND5</accession>
<keyword evidence="7" id="KW-0539">Nucleus</keyword>
<dbReference type="GO" id="GO:0005737">
    <property type="term" value="C:cytoplasm"/>
    <property type="evidence" value="ECO:0007669"/>
    <property type="project" value="UniProtKB-SubCell"/>
</dbReference>
<gene>
    <name evidence="9" type="ORF">CVT25_009094</name>
</gene>
<dbReference type="GO" id="GO:0005634">
    <property type="term" value="C:nucleus"/>
    <property type="evidence" value="ECO:0007669"/>
    <property type="project" value="UniProtKB-SubCell"/>
</dbReference>
<comment type="subcellular location">
    <subcellularLocation>
        <location evidence="2">Cytoplasm</location>
    </subcellularLocation>
    <subcellularLocation>
        <location evidence="1">Nucleus</location>
    </subcellularLocation>
</comment>
<reference evidence="9 10" key="1">
    <citation type="journal article" date="2018" name="Evol. Lett.">
        <title>Horizontal gene cluster transfer increased hallucinogenic mushroom diversity.</title>
        <authorList>
            <person name="Reynolds H.T."/>
            <person name="Vijayakumar V."/>
            <person name="Gluck-Thaler E."/>
            <person name="Korotkin H.B."/>
            <person name="Matheny P.B."/>
            <person name="Slot J.C."/>
        </authorList>
    </citation>
    <scope>NUCLEOTIDE SEQUENCE [LARGE SCALE GENOMIC DNA]</scope>
    <source>
        <strain evidence="9 10">2631</strain>
    </source>
</reference>
<keyword evidence="6" id="KW-0963">Cytoplasm</keyword>
<name>A0A409VND5_PSICY</name>
<dbReference type="OrthoDB" id="20086at2759"/>
<dbReference type="EMBL" id="NHYD01003969">
    <property type="protein sequence ID" value="PPQ67791.1"/>
    <property type="molecule type" value="Genomic_DNA"/>
</dbReference>
<organism evidence="9 10">
    <name type="scientific">Psilocybe cyanescens</name>
    <dbReference type="NCBI Taxonomy" id="93625"/>
    <lineage>
        <taxon>Eukaryota</taxon>
        <taxon>Fungi</taxon>
        <taxon>Dikarya</taxon>
        <taxon>Basidiomycota</taxon>
        <taxon>Agaricomycotina</taxon>
        <taxon>Agaricomycetes</taxon>
        <taxon>Agaricomycetidae</taxon>
        <taxon>Agaricales</taxon>
        <taxon>Agaricineae</taxon>
        <taxon>Strophariaceae</taxon>
        <taxon>Psilocybe</taxon>
    </lineage>
</organism>
<evidence type="ECO:0000313" key="9">
    <source>
        <dbReference type="EMBL" id="PPQ67791.1"/>
    </source>
</evidence>
<dbReference type="InterPro" id="IPR019191">
    <property type="entry name" value="Essential_protein_Yae1_N"/>
</dbReference>
<proteinExistence type="inferred from homology"/>
<dbReference type="PANTHER" id="PTHR18829:SF0">
    <property type="entry name" value="PROTEIN YAE1 HOMOLOG"/>
    <property type="match status" value="1"/>
</dbReference>
<evidence type="ECO:0000313" key="10">
    <source>
        <dbReference type="Proteomes" id="UP000283269"/>
    </source>
</evidence>
<dbReference type="InParanoid" id="A0A409VND5"/>
<sequence>MDSPWDEDPEHTSSRDVEWSRISSEFTNVGYREGISAGKEAASQEGFDVGFATVGVPIGRELGILRGITSVLFAFLKNTQNVPDHDRMLAEAQDISEQLSKVRSSDIMPRDLEAEQHAREHLEAEGVELDVNEDLAAKRDMEGIEDMLASLSAGNGKNKGENARPTPDDVQALKSRLSILSDHLDLGINWSS</sequence>
<evidence type="ECO:0000256" key="4">
    <source>
        <dbReference type="ARBA" id="ARBA00017286"/>
    </source>
</evidence>
<evidence type="ECO:0000256" key="6">
    <source>
        <dbReference type="ARBA" id="ARBA00022490"/>
    </source>
</evidence>
<comment type="caution">
    <text evidence="9">The sequence shown here is derived from an EMBL/GenBank/DDBJ whole genome shotgun (WGS) entry which is preliminary data.</text>
</comment>
<evidence type="ECO:0000256" key="1">
    <source>
        <dbReference type="ARBA" id="ARBA00004123"/>
    </source>
</evidence>
<dbReference type="InterPro" id="IPR038881">
    <property type="entry name" value="Yae1-like"/>
</dbReference>
<protein>
    <recommendedName>
        <fullName evidence="5">Protein YAE1</fullName>
    </recommendedName>
    <alternativeName>
        <fullName evidence="4">Protein yae1</fullName>
    </alternativeName>
</protein>
<evidence type="ECO:0000256" key="3">
    <source>
        <dbReference type="ARBA" id="ARBA00007096"/>
    </source>
</evidence>
<dbReference type="Pfam" id="PF09811">
    <property type="entry name" value="Yae1_N"/>
    <property type="match status" value="1"/>
</dbReference>
<evidence type="ECO:0000256" key="5">
    <source>
        <dbReference type="ARBA" id="ARBA00018400"/>
    </source>
</evidence>
<evidence type="ECO:0000256" key="7">
    <source>
        <dbReference type="ARBA" id="ARBA00023242"/>
    </source>
</evidence>
<comment type="similarity">
    <text evidence="3">Belongs to the YAE1 family.</text>
</comment>
<evidence type="ECO:0000259" key="8">
    <source>
        <dbReference type="Pfam" id="PF09811"/>
    </source>
</evidence>
<feature type="domain" description="Essential protein Yae1 N-terminal" evidence="8">
    <location>
        <begin position="30"/>
        <end position="68"/>
    </location>
</feature>
<evidence type="ECO:0000256" key="2">
    <source>
        <dbReference type="ARBA" id="ARBA00004496"/>
    </source>
</evidence>
<dbReference type="Proteomes" id="UP000283269">
    <property type="component" value="Unassembled WGS sequence"/>
</dbReference>
<dbReference type="PANTHER" id="PTHR18829">
    <property type="entry name" value="PROTEIN YAE1 HOMOLOG"/>
    <property type="match status" value="1"/>
</dbReference>